<evidence type="ECO:0000259" key="3">
    <source>
        <dbReference type="Pfam" id="PF07662"/>
    </source>
</evidence>
<name>A0A450T128_9GAMM</name>
<dbReference type="GO" id="GO:0015293">
    <property type="term" value="F:symporter activity"/>
    <property type="evidence" value="ECO:0007669"/>
    <property type="project" value="TreeGrafter"/>
</dbReference>
<keyword evidence="2" id="KW-1133">Transmembrane helix</keyword>
<feature type="region of interest" description="Disordered" evidence="1">
    <location>
        <begin position="308"/>
        <end position="346"/>
    </location>
</feature>
<organism evidence="5">
    <name type="scientific">Candidatus Kentrum sp. DK</name>
    <dbReference type="NCBI Taxonomy" id="2126562"/>
    <lineage>
        <taxon>Bacteria</taxon>
        <taxon>Pseudomonadati</taxon>
        <taxon>Pseudomonadota</taxon>
        <taxon>Gammaproteobacteria</taxon>
        <taxon>Candidatus Kentrum</taxon>
    </lineage>
</organism>
<dbReference type="GO" id="GO:0005886">
    <property type="term" value="C:plasma membrane"/>
    <property type="evidence" value="ECO:0007669"/>
    <property type="project" value="TreeGrafter"/>
</dbReference>
<gene>
    <name evidence="5" type="ORF">BECKDK2373B_GA0170837_109023</name>
</gene>
<reference evidence="5" key="1">
    <citation type="submission" date="2019-02" db="EMBL/GenBank/DDBJ databases">
        <authorList>
            <person name="Gruber-Vodicka R. H."/>
            <person name="Seah K. B. B."/>
        </authorList>
    </citation>
    <scope>NUCLEOTIDE SEQUENCE</scope>
    <source>
        <strain evidence="5">BECK_DK47</strain>
    </source>
</reference>
<accession>A0A450T128</accession>
<feature type="transmembrane region" description="Helical" evidence="2">
    <location>
        <begin position="204"/>
        <end position="222"/>
    </location>
</feature>
<dbReference type="Pfam" id="PF07662">
    <property type="entry name" value="Nucleos_tra2_C"/>
    <property type="match status" value="1"/>
</dbReference>
<keyword evidence="2" id="KW-0812">Transmembrane</keyword>
<feature type="compositionally biased region" description="Basic residues" evidence="1">
    <location>
        <begin position="335"/>
        <end position="346"/>
    </location>
</feature>
<sequence length="385" mass="41377">MLNRALLSLQEATRAGTGFVFGFIGGGDVPYEEKAGTSSFILAFQALPLILVMSALSALLFYLRILPLVVRLFAFVLRKTLGVGGALGLGAAANVFVGMVEAPLIVRPYLSRLSRSELFALMTCGMATVAGTMMALYAAILTPVLPNAMGHILTASLISAPAAIMVARVMIPETGSATWGEFVPSRAAGVMDAITTGALDGLKLFLNIIAILIVLVALVSLLNQILAAFGSPGLQELLGFVLRPVVWSMGIPWEEARAAGSLMGTKIVLNEIYRLSGYERAAGGDVKRAQHPDHDLCPVRFCQFRQPWHPHRRDGRHGPGPLPGDRGTRDEGHYRGRSGHVPYRRRGGGAGVMLPVLKKRFFKNFFTTGLTPPGLTPPGNRRVRR</sequence>
<evidence type="ECO:0000259" key="4">
    <source>
        <dbReference type="Pfam" id="PF07670"/>
    </source>
</evidence>
<feature type="transmembrane region" description="Helical" evidence="2">
    <location>
        <begin position="40"/>
        <end position="63"/>
    </location>
</feature>
<dbReference type="Pfam" id="PF07670">
    <property type="entry name" value="Gate"/>
    <property type="match status" value="1"/>
</dbReference>
<dbReference type="InterPro" id="IPR011657">
    <property type="entry name" value="CNT_C_dom"/>
</dbReference>
<feature type="domain" description="Concentrative nucleoside transporter C-terminal" evidence="3">
    <location>
        <begin position="151"/>
        <end position="272"/>
    </location>
</feature>
<keyword evidence="2" id="KW-0472">Membrane</keyword>
<evidence type="ECO:0000256" key="2">
    <source>
        <dbReference type="SAM" id="Phobius"/>
    </source>
</evidence>
<feature type="domain" description="Nucleoside transporter/FeoB GTPase Gate" evidence="4">
    <location>
        <begin position="44"/>
        <end position="141"/>
    </location>
</feature>
<feature type="transmembrane region" description="Helical" evidence="2">
    <location>
        <begin position="118"/>
        <end position="140"/>
    </location>
</feature>
<evidence type="ECO:0000256" key="1">
    <source>
        <dbReference type="SAM" id="MobiDB-lite"/>
    </source>
</evidence>
<dbReference type="PANTHER" id="PTHR10590">
    <property type="entry name" value="SODIUM/NUCLEOSIDE COTRANSPORTER"/>
    <property type="match status" value="1"/>
</dbReference>
<evidence type="ECO:0000313" key="5">
    <source>
        <dbReference type="EMBL" id="VFJ60201.1"/>
    </source>
</evidence>
<dbReference type="GO" id="GO:0005337">
    <property type="term" value="F:nucleoside transmembrane transporter activity"/>
    <property type="evidence" value="ECO:0007669"/>
    <property type="project" value="InterPro"/>
</dbReference>
<dbReference type="EMBL" id="CAADEX010000090">
    <property type="protein sequence ID" value="VFJ60201.1"/>
    <property type="molecule type" value="Genomic_DNA"/>
</dbReference>
<feature type="transmembrane region" description="Helical" evidence="2">
    <location>
        <begin position="152"/>
        <end position="171"/>
    </location>
</feature>
<protein>
    <submittedName>
        <fullName evidence="5">Nucleoside transporter</fullName>
    </submittedName>
</protein>
<dbReference type="InterPro" id="IPR011642">
    <property type="entry name" value="Gate_dom"/>
</dbReference>
<feature type="transmembrane region" description="Helical" evidence="2">
    <location>
        <begin position="83"/>
        <end position="106"/>
    </location>
</feature>
<dbReference type="PANTHER" id="PTHR10590:SF4">
    <property type="entry name" value="SOLUTE CARRIER FAMILY 28 MEMBER 3"/>
    <property type="match status" value="1"/>
</dbReference>
<proteinExistence type="predicted"/>
<dbReference type="InterPro" id="IPR008276">
    <property type="entry name" value="C_nuclsd_transpt"/>
</dbReference>
<dbReference type="AlphaFoldDB" id="A0A450T128"/>